<keyword evidence="4" id="KW-1185">Reference proteome</keyword>
<feature type="compositionally biased region" description="Low complexity" evidence="1">
    <location>
        <begin position="521"/>
        <end position="537"/>
    </location>
</feature>
<feature type="region of interest" description="Disordered" evidence="1">
    <location>
        <begin position="521"/>
        <end position="540"/>
    </location>
</feature>
<feature type="chain" id="PRO_5040949885" description="GPI-anchored protein" evidence="2">
    <location>
        <begin position="21"/>
        <end position="588"/>
    </location>
</feature>
<evidence type="ECO:0000256" key="2">
    <source>
        <dbReference type="SAM" id="SignalP"/>
    </source>
</evidence>
<accession>A0A9W4TVT5</accession>
<name>A0A9W4TVT5_9ASCO</name>
<dbReference type="OrthoDB" id="4022151at2759"/>
<evidence type="ECO:0000256" key="1">
    <source>
        <dbReference type="SAM" id="MobiDB-lite"/>
    </source>
</evidence>
<gene>
    <name evidence="3" type="ORF">CANVERA_P2331</name>
</gene>
<dbReference type="AlphaFoldDB" id="A0A9W4TVT5"/>
<dbReference type="Proteomes" id="UP001152885">
    <property type="component" value="Unassembled WGS sequence"/>
</dbReference>
<organism evidence="3 4">
    <name type="scientific">Candida verbasci</name>
    <dbReference type="NCBI Taxonomy" id="1227364"/>
    <lineage>
        <taxon>Eukaryota</taxon>
        <taxon>Fungi</taxon>
        <taxon>Dikarya</taxon>
        <taxon>Ascomycota</taxon>
        <taxon>Saccharomycotina</taxon>
        <taxon>Pichiomycetes</taxon>
        <taxon>Debaryomycetaceae</taxon>
        <taxon>Candida/Lodderomyces clade</taxon>
        <taxon>Candida</taxon>
    </lineage>
</organism>
<evidence type="ECO:0000313" key="3">
    <source>
        <dbReference type="EMBL" id="CAI5757819.1"/>
    </source>
</evidence>
<feature type="region of interest" description="Disordered" evidence="1">
    <location>
        <begin position="338"/>
        <end position="359"/>
    </location>
</feature>
<sequence>MHFTQIIISVVGVLTSIAYSLPATPVQQFEIIPQNVDFQSELDSFVESNFDEKEVNLYYELMDIFHQEDLSKRDEQTEQIIGNILLAVNQSGIIWDLLDAIADDPSRVEWLTNLTSNFFQGQNITISLDSLTSLGSSDSLLGALASQLNISAIIGAVENSGLVGSLLDGLLLDENFRPYLVNLIDKIVLSLKNVLLYIFSGLLAKRDLIPGNDLMEIFKRAETTQSINTAQLASLFAQATAEANSQQTTQQQAQSTQSINTAQLASLFAAASAEQAQSTQSINTAQLASLFAAASAEQASQTTTGTSLRSSQSASISSARTSASSVLDTLQSRASASSSIDESSRSSARANTSSSSLSGTIAASTTSNAYSGSLASFAANAGGAIVSSPVVGSIAEDFLNALNDTGFAVYFVKRFISTESYVNLTGDLIGAVINSGAFHLDLSGLNITDLVDEALSDPTAIVTFVGSLLTGDSSAITSTLAEYWGKYGSALQSILSDLEANGLFAELNQYIFGDGSTSVTPQSQATSTQQSTTTSNQNRDQLISTSTRSWITAQTSTASTQNKATNSGNSLKLYLYVPIMMGAALIFI</sequence>
<protein>
    <recommendedName>
        <fullName evidence="5">GPI-anchored protein</fullName>
    </recommendedName>
</protein>
<comment type="caution">
    <text evidence="3">The sequence shown here is derived from an EMBL/GenBank/DDBJ whole genome shotgun (WGS) entry which is preliminary data.</text>
</comment>
<dbReference type="EMBL" id="CANTUO010000002">
    <property type="protein sequence ID" value="CAI5757819.1"/>
    <property type="molecule type" value="Genomic_DNA"/>
</dbReference>
<proteinExistence type="predicted"/>
<keyword evidence="2" id="KW-0732">Signal</keyword>
<evidence type="ECO:0008006" key="5">
    <source>
        <dbReference type="Google" id="ProtNLM"/>
    </source>
</evidence>
<reference evidence="3" key="1">
    <citation type="submission" date="2022-12" db="EMBL/GenBank/DDBJ databases">
        <authorList>
            <person name="Brejova B."/>
        </authorList>
    </citation>
    <scope>NUCLEOTIDE SEQUENCE</scope>
</reference>
<feature type="signal peptide" evidence="2">
    <location>
        <begin position="1"/>
        <end position="20"/>
    </location>
</feature>
<evidence type="ECO:0000313" key="4">
    <source>
        <dbReference type="Proteomes" id="UP001152885"/>
    </source>
</evidence>